<dbReference type="AlphaFoldDB" id="A0A919EEP1"/>
<gene>
    <name evidence="3" type="ORF">GCM10010218_45810</name>
</gene>
<dbReference type="InterPro" id="IPR012341">
    <property type="entry name" value="6hp_glycosidase-like_sf"/>
</dbReference>
<feature type="domain" description="RamC N-terminal" evidence="2">
    <location>
        <begin position="32"/>
        <end position="207"/>
    </location>
</feature>
<dbReference type="EMBL" id="BNBD01000010">
    <property type="protein sequence ID" value="GHF59200.1"/>
    <property type="molecule type" value="Genomic_DNA"/>
</dbReference>
<dbReference type="RefSeq" id="WP_190131544.1">
    <property type="nucleotide sequence ID" value="NZ_BNBD01000010.1"/>
</dbReference>
<dbReference type="Gene3D" id="1.50.10.10">
    <property type="match status" value="1"/>
</dbReference>
<evidence type="ECO:0000313" key="3">
    <source>
        <dbReference type="EMBL" id="GHF59200.1"/>
    </source>
</evidence>
<dbReference type="SUPFAM" id="SSF158745">
    <property type="entry name" value="LanC-like"/>
    <property type="match status" value="1"/>
</dbReference>
<keyword evidence="3" id="KW-0723">Serine/threonine-protein kinase</keyword>
<keyword evidence="4" id="KW-1185">Reference proteome</keyword>
<dbReference type="GO" id="GO:0031179">
    <property type="term" value="P:peptide modification"/>
    <property type="evidence" value="ECO:0007669"/>
    <property type="project" value="InterPro"/>
</dbReference>
<dbReference type="NCBIfam" id="NF038151">
    <property type="entry name" value="lanthi_synth_III"/>
    <property type="match status" value="1"/>
</dbReference>
<dbReference type="SMART" id="SM01260">
    <property type="entry name" value="LANC_like"/>
    <property type="match status" value="1"/>
</dbReference>
<dbReference type="InterPro" id="IPR057929">
    <property type="entry name" value="RamC_N"/>
</dbReference>
<evidence type="ECO:0000256" key="1">
    <source>
        <dbReference type="SAM" id="MobiDB-lite"/>
    </source>
</evidence>
<protein>
    <submittedName>
        <fullName evidence="3">Serine/threonine protein kinase</fullName>
    </submittedName>
</protein>
<dbReference type="InterPro" id="IPR007822">
    <property type="entry name" value="LANC-like"/>
</dbReference>
<dbReference type="Proteomes" id="UP000638313">
    <property type="component" value="Unassembled WGS sequence"/>
</dbReference>
<dbReference type="GO" id="GO:0005975">
    <property type="term" value="P:carbohydrate metabolic process"/>
    <property type="evidence" value="ECO:0007669"/>
    <property type="project" value="InterPro"/>
</dbReference>
<dbReference type="InterPro" id="IPR011009">
    <property type="entry name" value="Kinase-like_dom_sf"/>
</dbReference>
<dbReference type="PRINTS" id="PR01955">
    <property type="entry name" value="LANCFRANKIA"/>
</dbReference>
<keyword evidence="3" id="KW-0418">Kinase</keyword>
<organism evidence="3 4">
    <name type="scientific">Streptomyces mashuensis</name>
    <dbReference type="NCBI Taxonomy" id="33904"/>
    <lineage>
        <taxon>Bacteria</taxon>
        <taxon>Bacillati</taxon>
        <taxon>Actinomycetota</taxon>
        <taxon>Actinomycetes</taxon>
        <taxon>Kitasatosporales</taxon>
        <taxon>Streptomycetaceae</taxon>
        <taxon>Streptomyces</taxon>
    </lineage>
</organism>
<name>A0A919EEP1_9ACTN</name>
<comment type="caution">
    <text evidence="3">The sequence shown here is derived from an EMBL/GenBank/DDBJ whole genome shotgun (WGS) entry which is preliminary data.</text>
</comment>
<dbReference type="SUPFAM" id="SSF56112">
    <property type="entry name" value="Protein kinase-like (PK-like)"/>
    <property type="match status" value="1"/>
</dbReference>
<dbReference type="GO" id="GO:0004674">
    <property type="term" value="F:protein serine/threonine kinase activity"/>
    <property type="evidence" value="ECO:0007669"/>
    <property type="project" value="UniProtKB-KW"/>
</dbReference>
<accession>A0A919EEP1</accession>
<dbReference type="CDD" id="cd04791">
    <property type="entry name" value="LanC_SerThrkinase"/>
    <property type="match status" value="1"/>
</dbReference>
<dbReference type="InterPro" id="IPR058053">
    <property type="entry name" value="RamC_C"/>
</dbReference>
<sequence length="879" mass="92097">MLTLQDYDRFCLADPVFYDLPERYPDEHDRLAAARRPAPPGWERTVSGWCVTLRPHGTPLPGQGWQIHVSVVLDALEHAVDVVWEDCVAHGLPFSFARSRATARELAGDRADRFSSGRLLTVHPAGEDGLAAALGRLAARLGPLPGPYVPGALRHGAGPLHVRYGTTGGQPLRRPDGTLVPEPRRAVFAPPEWVPLPPVLRPDLETLRARPVGDFPYRVRSALRQGNGSGTYLAVDRRSGDRVVLRGAGPHAGPDRRGEDAPTRLRREHAALERLAGLDCVPRPLGLHQRADHLFAARTYIEGTPLLRAASAAFPLTSARRAAHEAGPYTAWALGVADRVGRALDGLLGRGLRLTELHPRSVLLCPGGRIALVGAGHLTDASDDRPGAADDPGFGAPGGLRGAAAHRHLLDRLRLWLFLPLPLPRRGPAALRTLASAVEEHYPVPRGFATGLLTGMTAGGHAPDPAEERVTALLTAERPDWPALRDSLVAGLHACATPGRDDRLFPGTPTGPAALGGHSLGHGAAGVLYALHRAGAAVPAAYPAWLVAAARRDPWPRPGLYDGLHGVALTLETLGLRDAALDVLDRARSVEGLVTGAGLAGGSAGIALVLLYLATATGDAALRDRALRLAARSVAAVEQGPWPARPGGPAPHGLLHGPAGVAVLCLRLYEETGEEHHLDAAARALRPDLARLHTLPDGTVTLAGDGNLPYLQGGSTGLAFALRDYLRHRPDRGLAAVLDGLRRTCDAVYVHNAGLFRGRSGCLAVLAALGGTAGDPAVRRQVRRLAWHARCYRGHLAFPGFRGLRLSADLATGAAGVLLALAAAFGAPGPVLPFLGPPAAAGPYAAQGEGGERRVGEPGRPGDPGTPGPGGGDAHPVAV</sequence>
<proteinExistence type="predicted"/>
<evidence type="ECO:0000313" key="4">
    <source>
        <dbReference type="Proteomes" id="UP000638313"/>
    </source>
</evidence>
<dbReference type="Gene3D" id="1.50.10.20">
    <property type="match status" value="1"/>
</dbReference>
<reference evidence="3" key="2">
    <citation type="submission" date="2020-09" db="EMBL/GenBank/DDBJ databases">
        <authorList>
            <person name="Sun Q."/>
            <person name="Ohkuma M."/>
        </authorList>
    </citation>
    <scope>NUCLEOTIDE SEQUENCE</scope>
    <source>
        <strain evidence="3">JCM 4059</strain>
    </source>
</reference>
<evidence type="ECO:0000259" key="2">
    <source>
        <dbReference type="Pfam" id="PF25816"/>
    </source>
</evidence>
<feature type="region of interest" description="Disordered" evidence="1">
    <location>
        <begin position="843"/>
        <end position="879"/>
    </location>
</feature>
<dbReference type="InterPro" id="IPR053524">
    <property type="entry name" value="Aerial_hyphae_peptide-synth"/>
</dbReference>
<keyword evidence="3" id="KW-0808">Transferase</keyword>
<reference evidence="3" key="1">
    <citation type="journal article" date="2014" name="Int. J. Syst. Evol. Microbiol.">
        <title>Complete genome sequence of Corynebacterium casei LMG S-19264T (=DSM 44701T), isolated from a smear-ripened cheese.</title>
        <authorList>
            <consortium name="US DOE Joint Genome Institute (JGI-PGF)"/>
            <person name="Walter F."/>
            <person name="Albersmeier A."/>
            <person name="Kalinowski J."/>
            <person name="Ruckert C."/>
        </authorList>
    </citation>
    <scope>NUCLEOTIDE SEQUENCE</scope>
    <source>
        <strain evidence="3">JCM 4059</strain>
    </source>
</reference>
<dbReference type="Pfam" id="PF25816">
    <property type="entry name" value="RamC_N"/>
    <property type="match status" value="1"/>
</dbReference>